<evidence type="ECO:0000313" key="2">
    <source>
        <dbReference type="EMBL" id="CAG5102395.1"/>
    </source>
</evidence>
<evidence type="ECO:0000256" key="1">
    <source>
        <dbReference type="SAM" id="SignalP"/>
    </source>
</evidence>
<dbReference type="Proteomes" id="UP001158576">
    <property type="component" value="Chromosome 1"/>
</dbReference>
<sequence>MIWLIFLLFREFSLAGQNGVDPAAGFRFKKLNDTVLKCPKEATNVEPFLYEGYDYAFVEGVDIAPYNIPTFDRQWRKGLTCYYASSFLTTNQHHKAVCEEEKSLEIINYRDLDTDRAQIN</sequence>
<proteinExistence type="predicted"/>
<keyword evidence="1" id="KW-0732">Signal</keyword>
<keyword evidence="3" id="KW-1185">Reference proteome</keyword>
<reference evidence="2 3" key="1">
    <citation type="submission" date="2021-04" db="EMBL/GenBank/DDBJ databases">
        <authorList>
            <person name="Bliznina A."/>
        </authorList>
    </citation>
    <scope>NUCLEOTIDE SEQUENCE [LARGE SCALE GENOMIC DNA]</scope>
</reference>
<feature type="signal peptide" evidence="1">
    <location>
        <begin position="1"/>
        <end position="15"/>
    </location>
</feature>
<organism evidence="2 3">
    <name type="scientific">Oikopleura dioica</name>
    <name type="common">Tunicate</name>
    <dbReference type="NCBI Taxonomy" id="34765"/>
    <lineage>
        <taxon>Eukaryota</taxon>
        <taxon>Metazoa</taxon>
        <taxon>Chordata</taxon>
        <taxon>Tunicata</taxon>
        <taxon>Appendicularia</taxon>
        <taxon>Copelata</taxon>
        <taxon>Oikopleuridae</taxon>
        <taxon>Oikopleura</taxon>
    </lineage>
</organism>
<gene>
    <name evidence="2" type="ORF">OKIOD_LOCUS9045</name>
</gene>
<name>A0ABN7SN71_OIKDI</name>
<evidence type="ECO:0000313" key="3">
    <source>
        <dbReference type="Proteomes" id="UP001158576"/>
    </source>
</evidence>
<feature type="chain" id="PRO_5047281231" evidence="1">
    <location>
        <begin position="16"/>
        <end position="120"/>
    </location>
</feature>
<dbReference type="EMBL" id="OU015566">
    <property type="protein sequence ID" value="CAG5102395.1"/>
    <property type="molecule type" value="Genomic_DNA"/>
</dbReference>
<protein>
    <submittedName>
        <fullName evidence="2">Oidioi.mRNA.OKI2018_I69.chr1.g280.t1.cds</fullName>
    </submittedName>
</protein>
<accession>A0ABN7SN71</accession>